<keyword evidence="3" id="KW-0598">Phosphotransferase system</keyword>
<dbReference type="OrthoDB" id="9809047at2"/>
<dbReference type="PRINTS" id="PR00107">
    <property type="entry name" value="PHOSPHOCPHPR"/>
</dbReference>
<evidence type="ECO:0000259" key="4">
    <source>
        <dbReference type="PROSITE" id="PS51350"/>
    </source>
</evidence>
<dbReference type="Gene3D" id="3.30.1340.10">
    <property type="entry name" value="HPr-like"/>
    <property type="match status" value="1"/>
</dbReference>
<dbReference type="GO" id="GO:0016740">
    <property type="term" value="F:transferase activity"/>
    <property type="evidence" value="ECO:0007669"/>
    <property type="project" value="UniProtKB-KW"/>
</dbReference>
<feature type="domain" description="HPr" evidence="4">
    <location>
        <begin position="1"/>
        <end position="86"/>
    </location>
</feature>
<dbReference type="Pfam" id="PF00381">
    <property type="entry name" value="PTS-HPr"/>
    <property type="match status" value="1"/>
</dbReference>
<evidence type="ECO:0000256" key="2">
    <source>
        <dbReference type="ARBA" id="ARBA00022490"/>
    </source>
</evidence>
<comment type="caution">
    <text evidence="5">The sequence shown here is derived from an EMBL/GenBank/DDBJ whole genome shotgun (WGS) entry which is preliminary data.</text>
</comment>
<sequence>MEKKVSIINESGLHIRPASNFVKVASKYKSNIEIIYGNSKINGKSIMGIMSLGVTKGNEIIISAKGEDEEKALNELVELVENGFGE</sequence>
<dbReference type="NCBIfam" id="TIGR01003">
    <property type="entry name" value="PTS_HPr_family"/>
    <property type="match status" value="1"/>
</dbReference>
<dbReference type="Proteomes" id="UP000190080">
    <property type="component" value="Unassembled WGS sequence"/>
</dbReference>
<evidence type="ECO:0000313" key="5">
    <source>
        <dbReference type="EMBL" id="OPJ57984.1"/>
    </source>
</evidence>
<gene>
    <name evidence="5" type="primary">ptsH_2</name>
    <name evidence="5" type="ORF">CLORY_38360</name>
</gene>
<protein>
    <submittedName>
        <fullName evidence="5">Phosphocarrier protein HPr</fullName>
        <ecNumber evidence="5">2.7.11.-</ecNumber>
    </submittedName>
</protein>
<reference evidence="5 6" key="1">
    <citation type="submission" date="2017-03" db="EMBL/GenBank/DDBJ databases">
        <title>Genome sequence of Clostridium oryzae DSM 28571.</title>
        <authorList>
            <person name="Poehlein A."/>
            <person name="Daniel R."/>
        </authorList>
    </citation>
    <scope>NUCLEOTIDE SEQUENCE [LARGE SCALE GENOMIC DNA]</scope>
    <source>
        <strain evidence="5 6">DSM 28571</strain>
    </source>
</reference>
<dbReference type="AlphaFoldDB" id="A0A1V4IDP2"/>
<name>A0A1V4IDP2_9CLOT</name>
<organism evidence="5 6">
    <name type="scientific">Clostridium oryzae</name>
    <dbReference type="NCBI Taxonomy" id="1450648"/>
    <lineage>
        <taxon>Bacteria</taxon>
        <taxon>Bacillati</taxon>
        <taxon>Bacillota</taxon>
        <taxon>Clostridia</taxon>
        <taxon>Eubacteriales</taxon>
        <taxon>Clostridiaceae</taxon>
        <taxon>Clostridium</taxon>
    </lineage>
</organism>
<dbReference type="PANTHER" id="PTHR33705">
    <property type="entry name" value="PHOSPHOCARRIER PROTEIN HPR"/>
    <property type="match status" value="1"/>
</dbReference>
<dbReference type="CDD" id="cd00367">
    <property type="entry name" value="PTS-HPr_like"/>
    <property type="match status" value="1"/>
</dbReference>
<comment type="subcellular location">
    <subcellularLocation>
        <location evidence="1">Cytoplasm</location>
    </subcellularLocation>
</comment>
<keyword evidence="2" id="KW-0963">Cytoplasm</keyword>
<dbReference type="PROSITE" id="PS51350">
    <property type="entry name" value="PTS_HPR_DOM"/>
    <property type="match status" value="1"/>
</dbReference>
<dbReference type="RefSeq" id="WP_079427501.1">
    <property type="nucleotide sequence ID" value="NZ_MZGV01000067.1"/>
</dbReference>
<evidence type="ECO:0000256" key="3">
    <source>
        <dbReference type="ARBA" id="ARBA00022683"/>
    </source>
</evidence>
<dbReference type="SUPFAM" id="SSF55594">
    <property type="entry name" value="HPr-like"/>
    <property type="match status" value="1"/>
</dbReference>
<keyword evidence="6" id="KW-1185">Reference proteome</keyword>
<evidence type="ECO:0000256" key="1">
    <source>
        <dbReference type="ARBA" id="ARBA00004496"/>
    </source>
</evidence>
<dbReference type="PANTHER" id="PTHR33705:SF2">
    <property type="entry name" value="PHOSPHOCARRIER PROTEIN NPR"/>
    <property type="match status" value="1"/>
</dbReference>
<proteinExistence type="predicted"/>
<dbReference type="GO" id="GO:0009401">
    <property type="term" value="P:phosphoenolpyruvate-dependent sugar phosphotransferase system"/>
    <property type="evidence" value="ECO:0007669"/>
    <property type="project" value="UniProtKB-KW"/>
</dbReference>
<dbReference type="InterPro" id="IPR035895">
    <property type="entry name" value="HPr-like_sf"/>
</dbReference>
<dbReference type="EC" id="2.7.11.-" evidence="5"/>
<dbReference type="STRING" id="1450648.CLORY_38360"/>
<dbReference type="InterPro" id="IPR050399">
    <property type="entry name" value="HPr"/>
</dbReference>
<dbReference type="GO" id="GO:0005737">
    <property type="term" value="C:cytoplasm"/>
    <property type="evidence" value="ECO:0007669"/>
    <property type="project" value="UniProtKB-SubCell"/>
</dbReference>
<accession>A0A1V4IDP2</accession>
<keyword evidence="5" id="KW-0808">Transferase</keyword>
<dbReference type="InterPro" id="IPR000032">
    <property type="entry name" value="HPr-like"/>
</dbReference>
<evidence type="ECO:0000313" key="6">
    <source>
        <dbReference type="Proteomes" id="UP000190080"/>
    </source>
</evidence>
<dbReference type="EMBL" id="MZGV01000067">
    <property type="protein sequence ID" value="OPJ57984.1"/>
    <property type="molecule type" value="Genomic_DNA"/>
</dbReference>